<comment type="caution">
    <text evidence="3">The sequence shown here is derived from an EMBL/GenBank/DDBJ whole genome shotgun (WGS) entry which is preliminary data.</text>
</comment>
<dbReference type="EMBL" id="CAJVCH010571072">
    <property type="protein sequence ID" value="CAG7836562.1"/>
    <property type="molecule type" value="Genomic_DNA"/>
</dbReference>
<keyword evidence="4" id="KW-1185">Reference proteome</keyword>
<dbReference type="PANTHER" id="PTHR24020">
    <property type="entry name" value="COLLAGEN ALPHA"/>
    <property type="match status" value="1"/>
</dbReference>
<feature type="domain" description="VWFA" evidence="2">
    <location>
        <begin position="193"/>
        <end position="377"/>
    </location>
</feature>
<evidence type="ECO:0000313" key="3">
    <source>
        <dbReference type="EMBL" id="CAG7836562.1"/>
    </source>
</evidence>
<evidence type="ECO:0000256" key="1">
    <source>
        <dbReference type="SAM" id="SignalP"/>
    </source>
</evidence>
<feature type="chain" id="PRO_5035234468" description="VWFA domain-containing protein" evidence="1">
    <location>
        <begin position="22"/>
        <end position="536"/>
    </location>
</feature>
<evidence type="ECO:0000259" key="2">
    <source>
        <dbReference type="PROSITE" id="PS50234"/>
    </source>
</evidence>
<evidence type="ECO:0000313" key="4">
    <source>
        <dbReference type="Proteomes" id="UP000708208"/>
    </source>
</evidence>
<dbReference type="CDD" id="cd01450">
    <property type="entry name" value="vWFA_subfamily_ECM"/>
    <property type="match status" value="1"/>
</dbReference>
<sequence>MVDNSLTVFLFLLACIQSAYCEIDRTLETEAYGEDVVDAVISKIGLLFGNDHHFLKRLALVDTQFGNLSADNLDGGIWKVTEEDFTSTKVRTDLEHLYSRINTEFGIQWRKHTFWSDLRKPLFSALARHLYLYIKHKSILRKGHPKSIEQQAKFRSTYLIQRDSKYPSEHEFVSLVKQFEGEKAKQSSNAKVDLVVVLHASPGIEDYIYRRALKGISQIFELFPQDLGTTRLGFIVFSDHAEVRLSLDDTATADKIRNNLVGIDTSRPKSYTKSNTNSGIQAAYEVFRAAAPRPEARKIMVVITNGHVNRGGHRGDGSGIAAAANASAEGVTIYAIGFTQHPIQSGLLEITGGRQDHVINLEHGHRFEKALHFFSALHRKFDSEPRDLPRGLITNEILGSQEHRLYRYPWGDKNFRINLRPKSGRVEAYYGHRGELNKAWNDGELIGGANYVHNPKTKPRENVEFASEHVSGAYSTDTDYDNVPDDYYSEDNANNSQTGLDKNMSLYILVIGTDPTNNFDIDVQEVDVIPATPPST</sequence>
<organism evidence="3 4">
    <name type="scientific">Allacma fusca</name>
    <dbReference type="NCBI Taxonomy" id="39272"/>
    <lineage>
        <taxon>Eukaryota</taxon>
        <taxon>Metazoa</taxon>
        <taxon>Ecdysozoa</taxon>
        <taxon>Arthropoda</taxon>
        <taxon>Hexapoda</taxon>
        <taxon>Collembola</taxon>
        <taxon>Symphypleona</taxon>
        <taxon>Sminthuridae</taxon>
        <taxon>Allacma</taxon>
    </lineage>
</organism>
<dbReference type="InterPro" id="IPR050525">
    <property type="entry name" value="ECM_Assembly_Org"/>
</dbReference>
<gene>
    <name evidence="3" type="ORF">AFUS01_LOCUS45797</name>
</gene>
<protein>
    <recommendedName>
        <fullName evidence="2">VWFA domain-containing protein</fullName>
    </recommendedName>
</protein>
<dbReference type="OrthoDB" id="10256829at2759"/>
<dbReference type="SMART" id="SM00327">
    <property type="entry name" value="VWA"/>
    <property type="match status" value="1"/>
</dbReference>
<dbReference type="InterPro" id="IPR002035">
    <property type="entry name" value="VWF_A"/>
</dbReference>
<name>A0A8J2Q1C1_9HEXA</name>
<accession>A0A8J2Q1C1</accession>
<dbReference type="Proteomes" id="UP000708208">
    <property type="component" value="Unassembled WGS sequence"/>
</dbReference>
<keyword evidence="1" id="KW-0732">Signal</keyword>
<reference evidence="3" key="1">
    <citation type="submission" date="2021-06" db="EMBL/GenBank/DDBJ databases">
        <authorList>
            <person name="Hodson N. C."/>
            <person name="Mongue J. A."/>
            <person name="Jaron S. K."/>
        </authorList>
    </citation>
    <scope>NUCLEOTIDE SEQUENCE</scope>
</reference>
<proteinExistence type="predicted"/>
<dbReference type="AlphaFoldDB" id="A0A8J2Q1C1"/>
<dbReference type="PROSITE" id="PS50234">
    <property type="entry name" value="VWFA"/>
    <property type="match status" value="1"/>
</dbReference>
<dbReference type="PANTHER" id="PTHR24020:SF20">
    <property type="entry name" value="PH DOMAIN-CONTAINING PROTEIN"/>
    <property type="match status" value="1"/>
</dbReference>
<feature type="signal peptide" evidence="1">
    <location>
        <begin position="1"/>
        <end position="21"/>
    </location>
</feature>
<dbReference type="Pfam" id="PF00092">
    <property type="entry name" value="VWA"/>
    <property type="match status" value="1"/>
</dbReference>